<dbReference type="SUPFAM" id="SSF69304">
    <property type="entry name" value="Tricorn protease N-terminal domain"/>
    <property type="match status" value="1"/>
</dbReference>
<reference evidence="8" key="2">
    <citation type="submission" date="2011-02" db="EMBL/GenBank/DDBJ databases">
        <title>The complete genome of Pedobacter saltans DSM 12145.</title>
        <authorList>
            <consortium name="US DOE Joint Genome Institute (JGI-PGF)"/>
            <person name="Lucas S."/>
            <person name="Copeland A."/>
            <person name="Lapidus A."/>
            <person name="Bruce D."/>
            <person name="Goodwin L."/>
            <person name="Pitluck S."/>
            <person name="Kyrpides N."/>
            <person name="Mavromatis K."/>
            <person name="Pagani I."/>
            <person name="Ivanova N."/>
            <person name="Ovchinnikova G."/>
            <person name="Lu M."/>
            <person name="Detter J.C."/>
            <person name="Han C."/>
            <person name="Land M."/>
            <person name="Hauser L."/>
            <person name="Markowitz V."/>
            <person name="Cheng J.-F."/>
            <person name="Hugenholtz P."/>
            <person name="Woyke T."/>
            <person name="Wu D."/>
            <person name="Tindall B."/>
            <person name="Pomrenke H.G."/>
            <person name="Brambilla E."/>
            <person name="Klenk H.-P."/>
            <person name="Eisen J.A."/>
        </authorList>
    </citation>
    <scope>NUCLEOTIDE SEQUENCE [LARGE SCALE GENOMIC DNA]</scope>
    <source>
        <strain evidence="8">ATCC 51119 / DSM 12145 / JCM 21818 / LMG 10337 / NBRC 100064 / NCIMB 13643</strain>
    </source>
</reference>
<dbReference type="InterPro" id="IPR001375">
    <property type="entry name" value="Peptidase_S9_cat"/>
</dbReference>
<dbReference type="Gene3D" id="2.120.10.60">
    <property type="entry name" value="Tricorn protease N-terminal domain"/>
    <property type="match status" value="1"/>
</dbReference>
<feature type="domain" description="Peptidase S9 prolyl oligopeptidase catalytic" evidence="6">
    <location>
        <begin position="468"/>
        <end position="676"/>
    </location>
</feature>
<evidence type="ECO:0000313" key="7">
    <source>
        <dbReference type="EMBL" id="ADY51502.1"/>
    </source>
</evidence>
<dbReference type="Pfam" id="PF07676">
    <property type="entry name" value="PD40"/>
    <property type="match status" value="1"/>
</dbReference>
<proteinExistence type="inferred from homology"/>
<dbReference type="Gene3D" id="3.40.50.1820">
    <property type="entry name" value="alpha/beta hydrolase"/>
    <property type="match status" value="1"/>
</dbReference>
<dbReference type="SUPFAM" id="SSF53474">
    <property type="entry name" value="alpha/beta-Hydrolases"/>
    <property type="match status" value="1"/>
</dbReference>
<organism evidence="7 8">
    <name type="scientific">Pseudopedobacter saltans (strain ATCC 51119 / DSM 12145 / JCM 21818 / CCUG 39354 / LMG 10337 / NBRC 100064 / NCIMB 13643)</name>
    <name type="common">Pedobacter saltans</name>
    <dbReference type="NCBI Taxonomy" id="762903"/>
    <lineage>
        <taxon>Bacteria</taxon>
        <taxon>Pseudomonadati</taxon>
        <taxon>Bacteroidota</taxon>
        <taxon>Sphingobacteriia</taxon>
        <taxon>Sphingobacteriales</taxon>
        <taxon>Sphingobacteriaceae</taxon>
        <taxon>Pseudopedobacter</taxon>
    </lineage>
</organism>
<dbReference type="KEGG" id="psn:Pedsa_0930"/>
<dbReference type="MEROPS" id="S09.075"/>
<evidence type="ECO:0000256" key="5">
    <source>
        <dbReference type="ARBA" id="ARBA00022825"/>
    </source>
</evidence>
<evidence type="ECO:0000256" key="1">
    <source>
        <dbReference type="ARBA" id="ARBA00010040"/>
    </source>
</evidence>
<dbReference type="Pfam" id="PF00326">
    <property type="entry name" value="Peptidase_S9"/>
    <property type="match status" value="1"/>
</dbReference>
<dbReference type="Gene3D" id="2.120.10.30">
    <property type="entry name" value="TolB, C-terminal domain"/>
    <property type="match status" value="1"/>
</dbReference>
<gene>
    <name evidence="7" type="ordered locus">Pedsa_0930</name>
</gene>
<dbReference type="FunFam" id="3.40.50.1820:FF:000028">
    <property type="entry name" value="S9 family peptidase"/>
    <property type="match status" value="1"/>
</dbReference>
<dbReference type="eggNOG" id="COG1506">
    <property type="taxonomic scope" value="Bacteria"/>
</dbReference>
<protein>
    <submittedName>
        <fullName evidence="7">WD40-like beta Propeller containing protein</fullName>
    </submittedName>
</protein>
<keyword evidence="3" id="KW-0732">Signal</keyword>
<keyword evidence="2" id="KW-0645">Protease</keyword>
<comment type="similarity">
    <text evidence="1">Belongs to the peptidase S9C family.</text>
</comment>
<dbReference type="STRING" id="762903.Pedsa_0930"/>
<sequence>MKKDILLGIMMLGTTPLLAQQKLTPEKLWQLGRVSGDLINKNNGDVIYSVNKINIEENKGNKNTFALSLKTGISIQINTDNESIEIIGINQNRIIYLKKDQLWACNTDYTDHKQLTDIEGGIENPKISPDGKSILFTKETLVIKTETKDIYEDLPKSTAYVFNDLNYRHWDTWEEGKFSHIYTADFRDGKLENIKDIMENEPYDSPQKPFGGAEDVIWSPDSKSILYVCKKKFGKAYATSTNTDIYEYNIASKKTVNLTEGMNGYDTHPSFNKSGSLLAWTSMSEDGYESDKNDIYVLDIKTNKKYNLTKEWDETVSGFIWAEDGNTIFFNAYNKGTQQVYALSLLKNLDKNSTKNIRQLTSGKWDINALLGQIDNSLIVSRTDMNHSAELFTLDIKTGRLNQLTHVNDDEYQNIAKSKVEERWIKTTDGKDMLTWVIYPPDFDPSKKYPALLYCQGGPQSAVSQFYSVRWNFQLMAANGYIVVAPNRRGLPGFGVEWNRQISGDWGGQAMKDYLSAIDNLSNESYVDKNRLGCVGASYGGYSVYLLAGIHQNRFKTFIAHNGLFDLKSWYGTTEELFFANKDVGGSYWQENAPKAYKEFSPSEYIKNWNTPILIFQGGKDYRVPIEQGLQAYQAAQLKGIKSRLVYFPDENHWVLKAQNGIAWQREFFKWLQETL</sequence>
<dbReference type="GO" id="GO:0006508">
    <property type="term" value="P:proteolysis"/>
    <property type="evidence" value="ECO:0007669"/>
    <property type="project" value="UniProtKB-KW"/>
</dbReference>
<name>F0SAC5_PSESL</name>
<dbReference type="InterPro" id="IPR011042">
    <property type="entry name" value="6-blade_b-propeller_TolB-like"/>
</dbReference>
<dbReference type="InterPro" id="IPR011659">
    <property type="entry name" value="WD40"/>
</dbReference>
<keyword evidence="5" id="KW-0720">Serine protease</keyword>
<dbReference type="Proteomes" id="UP000000310">
    <property type="component" value="Chromosome"/>
</dbReference>
<evidence type="ECO:0000256" key="2">
    <source>
        <dbReference type="ARBA" id="ARBA00022670"/>
    </source>
</evidence>
<dbReference type="OrthoDB" id="9812921at2"/>
<evidence type="ECO:0000313" key="8">
    <source>
        <dbReference type="Proteomes" id="UP000000310"/>
    </source>
</evidence>
<dbReference type="RefSeq" id="WP_013632002.1">
    <property type="nucleotide sequence ID" value="NC_015177.1"/>
</dbReference>
<dbReference type="HOGENOM" id="CLU_008615_0_2_10"/>
<dbReference type="PANTHER" id="PTHR42776">
    <property type="entry name" value="SERINE PEPTIDASE S9 FAMILY MEMBER"/>
    <property type="match status" value="1"/>
</dbReference>
<accession>F0SAC5</accession>
<evidence type="ECO:0000256" key="4">
    <source>
        <dbReference type="ARBA" id="ARBA00022801"/>
    </source>
</evidence>
<reference evidence="7 8" key="1">
    <citation type="journal article" date="2011" name="Stand. Genomic Sci.">
        <title>Complete genome sequence of the gliding, heparinolytic Pedobacter saltans type strain (113).</title>
        <authorList>
            <person name="Liolios K."/>
            <person name="Sikorski J."/>
            <person name="Lu M."/>
            <person name="Nolan M."/>
            <person name="Lapidus A."/>
            <person name="Lucas S."/>
            <person name="Hammon N."/>
            <person name="Deshpande S."/>
            <person name="Cheng J.F."/>
            <person name="Tapia R."/>
            <person name="Han C."/>
            <person name="Goodwin L."/>
            <person name="Pitluck S."/>
            <person name="Huntemann M."/>
            <person name="Ivanova N."/>
            <person name="Pagani I."/>
            <person name="Mavromatis K."/>
            <person name="Ovchinikova G."/>
            <person name="Pati A."/>
            <person name="Chen A."/>
            <person name="Palaniappan K."/>
            <person name="Land M."/>
            <person name="Hauser L."/>
            <person name="Brambilla E.M."/>
            <person name="Kotsyurbenko O."/>
            <person name="Rohde M."/>
            <person name="Tindall B.J."/>
            <person name="Abt B."/>
            <person name="Goker M."/>
            <person name="Detter J.C."/>
            <person name="Woyke T."/>
            <person name="Bristow J."/>
            <person name="Eisen J.A."/>
            <person name="Markowitz V."/>
            <person name="Hugenholtz P."/>
            <person name="Klenk H.P."/>
            <person name="Kyrpides N.C."/>
        </authorList>
    </citation>
    <scope>NUCLEOTIDE SEQUENCE [LARGE SCALE GENOMIC DNA]</scope>
    <source>
        <strain evidence="8">ATCC 51119 / DSM 12145 / JCM 21818 / LMG 10337 / NBRC 100064 / NCIMB 13643</strain>
    </source>
</reference>
<evidence type="ECO:0000256" key="3">
    <source>
        <dbReference type="ARBA" id="ARBA00022729"/>
    </source>
</evidence>
<dbReference type="eggNOG" id="COG0823">
    <property type="taxonomic scope" value="Bacteria"/>
</dbReference>
<keyword evidence="4" id="KW-0378">Hydrolase</keyword>
<dbReference type="GO" id="GO:0004252">
    <property type="term" value="F:serine-type endopeptidase activity"/>
    <property type="evidence" value="ECO:0007669"/>
    <property type="project" value="TreeGrafter"/>
</dbReference>
<keyword evidence="8" id="KW-1185">Reference proteome</keyword>
<dbReference type="AlphaFoldDB" id="F0SAC5"/>
<evidence type="ECO:0000259" key="6">
    <source>
        <dbReference type="Pfam" id="PF00326"/>
    </source>
</evidence>
<dbReference type="EMBL" id="CP002545">
    <property type="protein sequence ID" value="ADY51502.1"/>
    <property type="molecule type" value="Genomic_DNA"/>
</dbReference>
<dbReference type="PANTHER" id="PTHR42776:SF13">
    <property type="entry name" value="DIPEPTIDYL-PEPTIDASE 5"/>
    <property type="match status" value="1"/>
</dbReference>
<dbReference type="InterPro" id="IPR029058">
    <property type="entry name" value="AB_hydrolase_fold"/>
</dbReference>